<keyword evidence="4 12" id="KW-0863">Zinc-finger</keyword>
<evidence type="ECO:0000256" key="4">
    <source>
        <dbReference type="ARBA" id="ARBA00022771"/>
    </source>
</evidence>
<evidence type="ECO:0000256" key="11">
    <source>
        <dbReference type="PIRSR" id="PIRSR002530-1"/>
    </source>
</evidence>
<proteinExistence type="inferred from homology"/>
<evidence type="ECO:0000256" key="7">
    <source>
        <dbReference type="ARBA" id="ARBA00023125"/>
    </source>
</evidence>
<keyword evidence="9 12" id="KW-0675">Receptor</keyword>
<feature type="binding site" evidence="11">
    <location>
        <position position="422"/>
    </location>
    <ligand>
        <name>a phospholipid derivative</name>
        <dbReference type="ChEBI" id="CHEBI:16247"/>
    </ligand>
</feature>
<dbReference type="SMART" id="SM00430">
    <property type="entry name" value="HOLI"/>
    <property type="match status" value="1"/>
</dbReference>
<name>A0A6P7JC44_9TELE</name>
<evidence type="ECO:0000259" key="13">
    <source>
        <dbReference type="PROSITE" id="PS51030"/>
    </source>
</evidence>
<dbReference type="InterPro" id="IPR001723">
    <property type="entry name" value="Nuclear_hrmn_rcpt"/>
</dbReference>
<reference evidence="16" key="1">
    <citation type="submission" date="2025-08" db="UniProtKB">
        <authorList>
            <consortium name="RefSeq"/>
        </authorList>
    </citation>
    <scope>IDENTIFICATION</scope>
</reference>
<evidence type="ECO:0000256" key="3">
    <source>
        <dbReference type="ARBA" id="ARBA00022723"/>
    </source>
</evidence>
<dbReference type="RefSeq" id="XP_028274298.1">
    <property type="nucleotide sequence ID" value="XM_028418497.1"/>
</dbReference>
<organism evidence="15 16">
    <name type="scientific">Parambassis ranga</name>
    <name type="common">Indian glassy fish</name>
    <dbReference type="NCBI Taxonomy" id="210632"/>
    <lineage>
        <taxon>Eukaryota</taxon>
        <taxon>Metazoa</taxon>
        <taxon>Chordata</taxon>
        <taxon>Craniata</taxon>
        <taxon>Vertebrata</taxon>
        <taxon>Euteleostomi</taxon>
        <taxon>Actinopterygii</taxon>
        <taxon>Neopterygii</taxon>
        <taxon>Teleostei</taxon>
        <taxon>Neoteleostei</taxon>
        <taxon>Acanthomorphata</taxon>
        <taxon>Ovalentaria</taxon>
        <taxon>Ambassidae</taxon>
        <taxon>Parambassis</taxon>
    </lineage>
</organism>
<dbReference type="SUPFAM" id="SSF48508">
    <property type="entry name" value="Nuclear receptor ligand-binding domain"/>
    <property type="match status" value="1"/>
</dbReference>
<dbReference type="PIRSF" id="PIRSF002530">
    <property type="entry name" value="Nuc_orph_FTZ-F1"/>
    <property type="match status" value="1"/>
</dbReference>
<keyword evidence="6 12" id="KW-0805">Transcription regulation</keyword>
<dbReference type="Gene3D" id="1.10.565.10">
    <property type="entry name" value="Retinoid X Receptor"/>
    <property type="match status" value="1"/>
</dbReference>
<dbReference type="InParanoid" id="A0A6P7JC44"/>
<evidence type="ECO:0000256" key="1">
    <source>
        <dbReference type="ARBA" id="ARBA00004123"/>
    </source>
</evidence>
<evidence type="ECO:0000256" key="2">
    <source>
        <dbReference type="ARBA" id="ARBA00007536"/>
    </source>
</evidence>
<gene>
    <name evidence="16" type="primary">LOC114444094</name>
</gene>
<dbReference type="GO" id="GO:0009755">
    <property type="term" value="P:hormone-mediated signaling pathway"/>
    <property type="evidence" value="ECO:0007669"/>
    <property type="project" value="TreeGrafter"/>
</dbReference>
<dbReference type="GO" id="GO:0000978">
    <property type="term" value="F:RNA polymerase II cis-regulatory region sequence-specific DNA binding"/>
    <property type="evidence" value="ECO:0007669"/>
    <property type="project" value="TreeGrafter"/>
</dbReference>
<keyword evidence="5 12" id="KW-0862">Zinc</keyword>
<dbReference type="PANTHER" id="PTHR24086">
    <property type="entry name" value="NUCLEAR RECEPTOR SUBFAMILY 5 GROUP A"/>
    <property type="match status" value="1"/>
</dbReference>
<evidence type="ECO:0000256" key="12">
    <source>
        <dbReference type="RuleBase" id="RU004334"/>
    </source>
</evidence>
<dbReference type="CDD" id="cd06944">
    <property type="entry name" value="NR_LBD_Ftz-F1_like"/>
    <property type="match status" value="1"/>
</dbReference>
<evidence type="ECO:0000256" key="5">
    <source>
        <dbReference type="ARBA" id="ARBA00022833"/>
    </source>
</evidence>
<dbReference type="GeneID" id="114444094"/>
<dbReference type="PRINTS" id="PR00398">
    <property type="entry name" value="STRDHORMONER"/>
</dbReference>
<evidence type="ECO:0000313" key="16">
    <source>
        <dbReference type="RefSeq" id="XP_028274298.1"/>
    </source>
</evidence>
<dbReference type="Gene3D" id="3.30.50.10">
    <property type="entry name" value="Erythroid Transcription Factor GATA-1, subunit A"/>
    <property type="match status" value="1"/>
</dbReference>
<dbReference type="PRINTS" id="PR00047">
    <property type="entry name" value="STROIDFINGER"/>
</dbReference>
<dbReference type="Proteomes" id="UP000515145">
    <property type="component" value="Chromosome 12"/>
</dbReference>
<evidence type="ECO:0000256" key="6">
    <source>
        <dbReference type="ARBA" id="ARBA00023015"/>
    </source>
</evidence>
<dbReference type="InterPro" id="IPR035500">
    <property type="entry name" value="NHR-like_dom_sf"/>
</dbReference>
<dbReference type="GO" id="GO:0004879">
    <property type="term" value="F:nuclear receptor activity"/>
    <property type="evidence" value="ECO:0007669"/>
    <property type="project" value="InterPro"/>
</dbReference>
<dbReference type="AlphaFoldDB" id="A0A6P7JC44"/>
<dbReference type="GO" id="GO:0090575">
    <property type="term" value="C:RNA polymerase II transcription regulator complex"/>
    <property type="evidence" value="ECO:0007669"/>
    <property type="project" value="TreeGrafter"/>
</dbReference>
<protein>
    <submittedName>
        <fullName evidence="16">Nuclear receptor subfamily 5 group A member 2-like</fullName>
    </submittedName>
</protein>
<dbReference type="PANTHER" id="PTHR24086:SF48">
    <property type="entry name" value="FF1D-RELATED"/>
    <property type="match status" value="1"/>
</dbReference>
<comment type="subcellular location">
    <subcellularLocation>
        <location evidence="1 12">Nucleus</location>
    </subcellularLocation>
</comment>
<feature type="domain" description="NR LBD" evidence="14">
    <location>
        <begin position="212"/>
        <end position="445"/>
    </location>
</feature>
<dbReference type="PROSITE" id="PS51843">
    <property type="entry name" value="NR_LBD"/>
    <property type="match status" value="1"/>
</dbReference>
<keyword evidence="10 12" id="KW-0539">Nucleus</keyword>
<evidence type="ECO:0000313" key="15">
    <source>
        <dbReference type="Proteomes" id="UP000515145"/>
    </source>
</evidence>
<dbReference type="SUPFAM" id="SSF57716">
    <property type="entry name" value="Glucocorticoid receptor-like (DNA-binding domain)"/>
    <property type="match status" value="1"/>
</dbReference>
<dbReference type="InterPro" id="IPR016355">
    <property type="entry name" value="NR5-like"/>
</dbReference>
<evidence type="ECO:0000259" key="14">
    <source>
        <dbReference type="PROSITE" id="PS51843"/>
    </source>
</evidence>
<dbReference type="Pfam" id="PF00104">
    <property type="entry name" value="Hormone_recep"/>
    <property type="match status" value="1"/>
</dbReference>
<dbReference type="PROSITE" id="PS51030">
    <property type="entry name" value="NUCLEAR_REC_DBD_2"/>
    <property type="match status" value="1"/>
</dbReference>
<dbReference type="InterPro" id="IPR000536">
    <property type="entry name" value="Nucl_hrmn_rcpt_lig-bd"/>
</dbReference>
<keyword evidence="7 12" id="KW-0238">DNA-binding</keyword>
<keyword evidence="15" id="KW-1185">Reference proteome</keyword>
<dbReference type="SMART" id="SM00399">
    <property type="entry name" value="ZnF_C4"/>
    <property type="match status" value="1"/>
</dbReference>
<dbReference type="GO" id="GO:0009888">
    <property type="term" value="P:tissue development"/>
    <property type="evidence" value="ECO:0007669"/>
    <property type="project" value="TreeGrafter"/>
</dbReference>
<sequence length="449" mass="51219">MAYRQGACLEELCPVCGDKVSGYHYGLLTCESCKGFFKRTVQNSKKYTCVENQQCRIDKTQRKRCPFCRFQKCLNVGMRLEAVRADRMRGGRNKFGPMYKRDRALKQQRNSFIQNRRFRLDSSSLLASTSQQSDPPPVAICYSLTTNQPPSLSTLLPSALPAANQYQCTPSSDWTIKSENSNNCACLSGSAAGSYIHSDDPHSTPFSTQGPRMPQLVMEFLRCDPDESQLQDKITTRLQQVHGDHDTFSLMCVMADETLCSIVEWARASIFFKQLEVSDQMKLLHHCWSELLLLDIISRQVLYGKEGSLLLVTRQEVELSDIICHADPSLATLVLQGQELIQRFQILKADRQEFVCIKFLILFNPDVKELEDRGFVESVQEQVEGALLEYTLISSPQYLGRFAHLLLCLSELRSLSALAEDYLYRRHLNSQITCNNLLIEMLHAKHSWR</sequence>
<keyword evidence="3 12" id="KW-0479">Metal-binding</keyword>
<dbReference type="Pfam" id="PF00105">
    <property type="entry name" value="zf-C4"/>
    <property type="match status" value="1"/>
</dbReference>
<dbReference type="CDD" id="cd07167">
    <property type="entry name" value="NR_DBD_Lrh-1_like"/>
    <property type="match status" value="1"/>
</dbReference>
<dbReference type="FunFam" id="1.10.565.10:FF:000011">
    <property type="entry name" value="Nuclear receptor subfamily 5, group A, member 2"/>
    <property type="match status" value="1"/>
</dbReference>
<dbReference type="PROSITE" id="PS00031">
    <property type="entry name" value="NUCLEAR_REC_DBD_1"/>
    <property type="match status" value="1"/>
</dbReference>
<dbReference type="InterPro" id="IPR001628">
    <property type="entry name" value="Znf_hrmn_rcpt"/>
</dbReference>
<evidence type="ECO:0000256" key="10">
    <source>
        <dbReference type="ARBA" id="ARBA00023242"/>
    </source>
</evidence>
<comment type="similarity">
    <text evidence="2">Belongs to the nuclear hormone receptor family. NR5 subfamily.</text>
</comment>
<feature type="domain" description="Nuclear receptor" evidence="13">
    <location>
        <begin position="10"/>
        <end position="85"/>
    </location>
</feature>
<accession>A0A6P7JC44</accession>
<evidence type="ECO:0000256" key="9">
    <source>
        <dbReference type="ARBA" id="ARBA00023170"/>
    </source>
</evidence>
<dbReference type="GO" id="GO:0008270">
    <property type="term" value="F:zinc ion binding"/>
    <property type="evidence" value="ECO:0007669"/>
    <property type="project" value="UniProtKB-KW"/>
</dbReference>
<dbReference type="InterPro" id="IPR013088">
    <property type="entry name" value="Znf_NHR/GATA"/>
</dbReference>
<keyword evidence="8 12" id="KW-0804">Transcription</keyword>
<dbReference type="OrthoDB" id="5984981at2759"/>
<evidence type="ECO:0000256" key="8">
    <source>
        <dbReference type="ARBA" id="ARBA00023163"/>
    </source>
</evidence>
<dbReference type="FunFam" id="3.30.50.10:FF:000006">
    <property type="entry name" value="Nuclear receptor subfamily 5 group A member"/>
    <property type="match status" value="1"/>
</dbReference>